<dbReference type="EMBL" id="JAIWYP010000007">
    <property type="protein sequence ID" value="KAH3803120.1"/>
    <property type="molecule type" value="Genomic_DNA"/>
</dbReference>
<gene>
    <name evidence="1" type="ORF">DPMN_156822</name>
</gene>
<reference evidence="1" key="2">
    <citation type="submission" date="2020-11" db="EMBL/GenBank/DDBJ databases">
        <authorList>
            <person name="McCartney M.A."/>
            <person name="Auch B."/>
            <person name="Kono T."/>
            <person name="Mallez S."/>
            <person name="Becker A."/>
            <person name="Gohl D.M."/>
            <person name="Silverstein K.A.T."/>
            <person name="Koren S."/>
            <person name="Bechman K.B."/>
            <person name="Herman A."/>
            <person name="Abrahante J.E."/>
            <person name="Garbe J."/>
        </authorList>
    </citation>
    <scope>NUCLEOTIDE SEQUENCE</scope>
    <source>
        <strain evidence="1">Duluth1</strain>
        <tissue evidence="1">Whole animal</tissue>
    </source>
</reference>
<protein>
    <submittedName>
        <fullName evidence="1">Uncharacterized protein</fullName>
    </submittedName>
</protein>
<reference evidence="1" key="1">
    <citation type="journal article" date="2019" name="bioRxiv">
        <title>The Genome of the Zebra Mussel, Dreissena polymorpha: A Resource for Invasive Species Research.</title>
        <authorList>
            <person name="McCartney M.A."/>
            <person name="Auch B."/>
            <person name="Kono T."/>
            <person name="Mallez S."/>
            <person name="Zhang Y."/>
            <person name="Obille A."/>
            <person name="Becker A."/>
            <person name="Abrahante J.E."/>
            <person name="Garbe J."/>
            <person name="Badalamenti J.P."/>
            <person name="Herman A."/>
            <person name="Mangelson H."/>
            <person name="Liachko I."/>
            <person name="Sullivan S."/>
            <person name="Sone E.D."/>
            <person name="Koren S."/>
            <person name="Silverstein K.A.T."/>
            <person name="Beckman K.B."/>
            <person name="Gohl D.M."/>
        </authorList>
    </citation>
    <scope>NUCLEOTIDE SEQUENCE</scope>
    <source>
        <strain evidence="1">Duluth1</strain>
        <tissue evidence="1">Whole animal</tissue>
    </source>
</reference>
<organism evidence="1 2">
    <name type="scientific">Dreissena polymorpha</name>
    <name type="common">Zebra mussel</name>
    <name type="synonym">Mytilus polymorpha</name>
    <dbReference type="NCBI Taxonomy" id="45954"/>
    <lineage>
        <taxon>Eukaryota</taxon>
        <taxon>Metazoa</taxon>
        <taxon>Spiralia</taxon>
        <taxon>Lophotrochozoa</taxon>
        <taxon>Mollusca</taxon>
        <taxon>Bivalvia</taxon>
        <taxon>Autobranchia</taxon>
        <taxon>Heteroconchia</taxon>
        <taxon>Euheterodonta</taxon>
        <taxon>Imparidentia</taxon>
        <taxon>Neoheterodontei</taxon>
        <taxon>Myida</taxon>
        <taxon>Dreissenoidea</taxon>
        <taxon>Dreissenidae</taxon>
        <taxon>Dreissena</taxon>
    </lineage>
</organism>
<name>A0A9D4J944_DREPO</name>
<proteinExistence type="predicted"/>
<dbReference type="AlphaFoldDB" id="A0A9D4J944"/>
<accession>A0A9D4J944</accession>
<evidence type="ECO:0000313" key="2">
    <source>
        <dbReference type="Proteomes" id="UP000828390"/>
    </source>
</evidence>
<dbReference type="Proteomes" id="UP000828390">
    <property type="component" value="Unassembled WGS sequence"/>
</dbReference>
<sequence length="132" mass="14724">MHAEAVGAYDANFERTIQSRESEIGRSLNSEEVARGLGTYAEDDAMEPQKCAAKAPLKSPEDDDAVLVFAFNRPGIPDVGASGEDYRRDEPIVMILMMKLPEGLRPSCLRLIIWVLGKRQPMVQDLNMFPEQ</sequence>
<keyword evidence="2" id="KW-1185">Reference proteome</keyword>
<comment type="caution">
    <text evidence="1">The sequence shown here is derived from an EMBL/GenBank/DDBJ whole genome shotgun (WGS) entry which is preliminary data.</text>
</comment>
<evidence type="ECO:0000313" key="1">
    <source>
        <dbReference type="EMBL" id="KAH3803120.1"/>
    </source>
</evidence>